<dbReference type="Pfam" id="PF24413">
    <property type="entry name" value="W02B3_4_N"/>
    <property type="match status" value="1"/>
</dbReference>
<gene>
    <name evidence="7" type="ORF">L5515_010893</name>
</gene>
<dbReference type="EMBL" id="CP092623">
    <property type="protein sequence ID" value="UMM27724.1"/>
    <property type="molecule type" value="Genomic_DNA"/>
</dbReference>
<comment type="subcellular location">
    <subcellularLocation>
        <location evidence="1">Membrane</location>
        <topology evidence="1">Single-pass membrane protein</topology>
    </subcellularLocation>
</comment>
<dbReference type="PANTHER" id="PTHR15407:SF41">
    <property type="entry name" value="FUKUTIN"/>
    <property type="match status" value="1"/>
</dbReference>
<evidence type="ECO:0000256" key="1">
    <source>
        <dbReference type="ARBA" id="ARBA00004167"/>
    </source>
</evidence>
<evidence type="ECO:0000313" key="8">
    <source>
        <dbReference type="Proteomes" id="UP000829354"/>
    </source>
</evidence>
<evidence type="ECO:0000256" key="4">
    <source>
        <dbReference type="ARBA" id="ARBA00023136"/>
    </source>
</evidence>
<keyword evidence="8" id="KW-1185">Reference proteome</keyword>
<name>A0AAE9ETZ9_CAEBR</name>
<organism evidence="7 8">
    <name type="scientific">Caenorhabditis briggsae</name>
    <dbReference type="NCBI Taxonomy" id="6238"/>
    <lineage>
        <taxon>Eukaryota</taxon>
        <taxon>Metazoa</taxon>
        <taxon>Ecdysozoa</taxon>
        <taxon>Nematoda</taxon>
        <taxon>Chromadorea</taxon>
        <taxon>Rhabditida</taxon>
        <taxon>Rhabditina</taxon>
        <taxon>Rhabditomorpha</taxon>
        <taxon>Rhabditoidea</taxon>
        <taxon>Rhabditidae</taxon>
        <taxon>Peloderinae</taxon>
        <taxon>Caenorhabditis</taxon>
    </lineage>
</organism>
<dbReference type="InterPro" id="IPR057641">
    <property type="entry name" value="W02B3_4_N"/>
</dbReference>
<dbReference type="PANTHER" id="PTHR15407">
    <property type="entry name" value="FUKUTIN-RELATED"/>
    <property type="match status" value="1"/>
</dbReference>
<reference evidence="7 8" key="1">
    <citation type="submission" date="2022-04" db="EMBL/GenBank/DDBJ databases">
        <title>Chromosome-level reference genomes for two strains of Caenorhabditis briggsae: an improved platform for comparative genomics.</title>
        <authorList>
            <person name="Stevens L."/>
            <person name="Andersen E."/>
        </authorList>
    </citation>
    <scope>NUCLEOTIDE SEQUENCE [LARGE SCALE GENOMIC DNA]</scope>
    <source>
        <strain evidence="7">VX34</strain>
        <tissue evidence="7">Whole-organism</tissue>
    </source>
</reference>
<protein>
    <recommendedName>
        <fullName evidence="6">W02B3.4-like N-terminal domain-containing protein</fullName>
    </recommendedName>
</protein>
<evidence type="ECO:0000256" key="5">
    <source>
        <dbReference type="SAM" id="Phobius"/>
    </source>
</evidence>
<evidence type="ECO:0000256" key="2">
    <source>
        <dbReference type="ARBA" id="ARBA00022692"/>
    </source>
</evidence>
<evidence type="ECO:0000259" key="6">
    <source>
        <dbReference type="Pfam" id="PF24413"/>
    </source>
</evidence>
<keyword evidence="4 5" id="KW-0472">Membrane</keyword>
<proteinExistence type="predicted"/>
<dbReference type="Proteomes" id="UP000829354">
    <property type="component" value="Chromosome IV"/>
</dbReference>
<evidence type="ECO:0000256" key="3">
    <source>
        <dbReference type="ARBA" id="ARBA00022989"/>
    </source>
</evidence>
<dbReference type="AlphaFoldDB" id="A0AAE9ETZ9"/>
<keyword evidence="2 5" id="KW-0812">Transmembrane</keyword>
<evidence type="ECO:0000313" key="7">
    <source>
        <dbReference type="EMBL" id="UMM27724.1"/>
    </source>
</evidence>
<feature type="transmembrane region" description="Helical" evidence="5">
    <location>
        <begin position="7"/>
        <end position="28"/>
    </location>
</feature>
<accession>A0AAE9ETZ9</accession>
<sequence>MRFKNHHLLVFCAGAIIFTILIISHGIYSFDSSVILIDEKWQKIIQRRQREVNESVGCHDFLDKLKTKIPVSVLLIDLTILELIGKSKCDQLKLYETPIEWERNAGGRGRRFHNDNYRLVATSIRKDLNFIPRDLFQPFFFEVNQQKDYLELDTKPRRIIPKSFETVKFGNLAVPLKPFRFRKFWEKSRLIECSNSTVHRKETDKKRKINLELAVFELSRLQNLMIQYDMFPFISEGTLLGWYRECSIIPHTQDIDISVFASEFNPKFVDDMRSGRSIFRLSRRLGKLDALEMTVAPRQGYHVNTDIFLMYQETNETTEIDFNWISGLKGDGERLRYHFPLFEPICSADLLGHLVWTTCDPEKAIIHEYGERWFEDIPTKNYSWFESVYNVQRNVEWFSNWELSKIKFEDGYPTK</sequence>
<feature type="domain" description="W02B3.4-like N-terminal" evidence="6">
    <location>
        <begin position="58"/>
        <end position="192"/>
    </location>
</feature>
<dbReference type="GO" id="GO:0016020">
    <property type="term" value="C:membrane"/>
    <property type="evidence" value="ECO:0007669"/>
    <property type="project" value="UniProtKB-SubCell"/>
</dbReference>
<dbReference type="InterPro" id="IPR009644">
    <property type="entry name" value="FKTN/MNN4/W02B3.4-1"/>
</dbReference>
<keyword evidence="3 5" id="KW-1133">Transmembrane helix</keyword>